<keyword evidence="12" id="KW-1185">Reference proteome</keyword>
<feature type="active site" description="Proton acceptor" evidence="8">
    <location>
        <position position="22"/>
    </location>
</feature>
<evidence type="ECO:0000256" key="7">
    <source>
        <dbReference type="ARBA" id="ARBA00050038"/>
    </source>
</evidence>
<comment type="similarity">
    <text evidence="5 8 10">Belongs to the PTH family.</text>
</comment>
<evidence type="ECO:0000256" key="8">
    <source>
        <dbReference type="HAMAP-Rule" id="MF_00083"/>
    </source>
</evidence>
<evidence type="ECO:0000256" key="1">
    <source>
        <dbReference type="ARBA" id="ARBA00013260"/>
    </source>
</evidence>
<dbReference type="InterPro" id="IPR018171">
    <property type="entry name" value="Pept_tRNA_hydro_CS"/>
</dbReference>
<keyword evidence="4 8" id="KW-0694">RNA-binding</keyword>
<comment type="caution">
    <text evidence="11">The sequence shown here is derived from an EMBL/GenBank/DDBJ whole genome shotgun (WGS) entry which is preliminary data.</text>
</comment>
<dbReference type="AlphaFoldDB" id="W4V283"/>
<feature type="site" description="Stabilizes the basic form of H active site to accept a proton" evidence="8">
    <location>
        <position position="94"/>
    </location>
</feature>
<comment type="catalytic activity">
    <reaction evidence="6 8 9">
        <text>an N-acyl-L-alpha-aminoacyl-tRNA + H2O = an N-acyl-L-amino acid + a tRNA + H(+)</text>
        <dbReference type="Rhea" id="RHEA:54448"/>
        <dbReference type="Rhea" id="RHEA-COMP:10123"/>
        <dbReference type="Rhea" id="RHEA-COMP:13883"/>
        <dbReference type="ChEBI" id="CHEBI:15377"/>
        <dbReference type="ChEBI" id="CHEBI:15378"/>
        <dbReference type="ChEBI" id="CHEBI:59874"/>
        <dbReference type="ChEBI" id="CHEBI:78442"/>
        <dbReference type="ChEBI" id="CHEBI:138191"/>
        <dbReference type="EC" id="3.1.1.29"/>
    </reaction>
</comment>
<evidence type="ECO:0000256" key="5">
    <source>
        <dbReference type="ARBA" id="ARBA00038063"/>
    </source>
</evidence>
<dbReference type="OrthoDB" id="9800507at2"/>
<dbReference type="GO" id="GO:0004045">
    <property type="term" value="F:peptidyl-tRNA hydrolase activity"/>
    <property type="evidence" value="ECO:0007669"/>
    <property type="project" value="UniProtKB-UniRule"/>
</dbReference>
<feature type="binding site" evidence="8">
    <location>
        <position position="17"/>
    </location>
    <ligand>
        <name>tRNA</name>
        <dbReference type="ChEBI" id="CHEBI:17843"/>
    </ligand>
</feature>
<feature type="binding site" evidence="8">
    <location>
        <position position="115"/>
    </location>
    <ligand>
        <name>tRNA</name>
        <dbReference type="ChEBI" id="CHEBI:17843"/>
    </ligand>
</feature>
<gene>
    <name evidence="8" type="primary">pth</name>
    <name evidence="11" type="ORF">JCM21531_590</name>
</gene>
<dbReference type="EMBL" id="BAVR01000005">
    <property type="protein sequence ID" value="GAE87237.1"/>
    <property type="molecule type" value="Genomic_DNA"/>
</dbReference>
<evidence type="ECO:0000313" key="11">
    <source>
        <dbReference type="EMBL" id="GAE87237.1"/>
    </source>
</evidence>
<feature type="site" description="Discriminates between blocked and unblocked aminoacyl-tRNA" evidence="8">
    <location>
        <position position="12"/>
    </location>
</feature>
<dbReference type="Gene3D" id="3.40.50.1470">
    <property type="entry name" value="Peptidyl-tRNA hydrolase"/>
    <property type="match status" value="1"/>
</dbReference>
<accession>W4V283</accession>
<evidence type="ECO:0000256" key="2">
    <source>
        <dbReference type="ARBA" id="ARBA00022555"/>
    </source>
</evidence>
<keyword evidence="3 8" id="KW-0378">Hydrolase</keyword>
<reference evidence="11" key="1">
    <citation type="journal article" date="2014" name="Genome Announc.">
        <title>Draft Genome Sequence of Clostridium straminisolvens Strain JCM 21531T, Isolated from a Cellulose-Degrading Bacterial Community.</title>
        <authorList>
            <person name="Yuki M."/>
            <person name="Oshima K."/>
            <person name="Suda W."/>
            <person name="Sakamoto M."/>
            <person name="Kitamura K."/>
            <person name="Iida T."/>
            <person name="Hattori M."/>
            <person name="Ohkuma M."/>
        </authorList>
    </citation>
    <scope>NUCLEOTIDE SEQUENCE [LARGE SCALE GENOMIC DNA]</scope>
    <source>
        <strain evidence="11">JCM 21531</strain>
    </source>
</reference>
<name>W4V283_9FIRM</name>
<dbReference type="GO" id="GO:0005737">
    <property type="term" value="C:cytoplasm"/>
    <property type="evidence" value="ECO:0007669"/>
    <property type="project" value="UniProtKB-SubCell"/>
</dbReference>
<comment type="function">
    <text evidence="8">Hydrolyzes ribosome-free peptidyl-tRNAs (with 1 or more amino acids incorporated), which drop off the ribosome during protein synthesis, or as a result of ribosome stalling.</text>
</comment>
<comment type="function">
    <text evidence="8">Catalyzes the release of premature peptidyl moieties from peptidyl-tRNA molecules trapped in stalled 50S ribosomal subunits, and thus maintains levels of free tRNAs and 50S ribosomes.</text>
</comment>
<dbReference type="InterPro" id="IPR001328">
    <property type="entry name" value="Pept_tRNA_hydro"/>
</dbReference>
<evidence type="ECO:0000256" key="3">
    <source>
        <dbReference type="ARBA" id="ARBA00022801"/>
    </source>
</evidence>
<feature type="binding site" evidence="8">
    <location>
        <position position="67"/>
    </location>
    <ligand>
        <name>tRNA</name>
        <dbReference type="ChEBI" id="CHEBI:17843"/>
    </ligand>
</feature>
<dbReference type="GO" id="GO:0006515">
    <property type="term" value="P:protein quality control for misfolded or incompletely synthesized proteins"/>
    <property type="evidence" value="ECO:0007669"/>
    <property type="project" value="UniProtKB-UniRule"/>
</dbReference>
<organism evidence="11 12">
    <name type="scientific">Acetivibrio straminisolvens JCM 21531</name>
    <dbReference type="NCBI Taxonomy" id="1294263"/>
    <lineage>
        <taxon>Bacteria</taxon>
        <taxon>Bacillati</taxon>
        <taxon>Bacillota</taxon>
        <taxon>Clostridia</taxon>
        <taxon>Eubacteriales</taxon>
        <taxon>Oscillospiraceae</taxon>
        <taxon>Acetivibrio</taxon>
    </lineage>
</organism>
<dbReference type="HAMAP" id="MF_00083">
    <property type="entry name" value="Pept_tRNA_hydro_bact"/>
    <property type="match status" value="1"/>
</dbReference>
<dbReference type="CDD" id="cd00462">
    <property type="entry name" value="PTH"/>
    <property type="match status" value="1"/>
</dbReference>
<dbReference type="EC" id="3.1.1.29" evidence="1 8"/>
<dbReference type="PROSITE" id="PS01195">
    <property type="entry name" value="PEPT_TRNA_HYDROL_1"/>
    <property type="match status" value="1"/>
</dbReference>
<evidence type="ECO:0000256" key="9">
    <source>
        <dbReference type="RuleBase" id="RU000673"/>
    </source>
</evidence>
<evidence type="ECO:0000256" key="10">
    <source>
        <dbReference type="RuleBase" id="RU004320"/>
    </source>
</evidence>
<dbReference type="FunFam" id="3.40.50.1470:FF:000001">
    <property type="entry name" value="Peptidyl-tRNA hydrolase"/>
    <property type="match status" value="1"/>
</dbReference>
<dbReference type="PANTHER" id="PTHR17224">
    <property type="entry name" value="PEPTIDYL-TRNA HYDROLASE"/>
    <property type="match status" value="1"/>
</dbReference>
<dbReference type="SUPFAM" id="SSF53178">
    <property type="entry name" value="Peptidyl-tRNA hydrolase-like"/>
    <property type="match status" value="1"/>
</dbReference>
<sequence>MEDLFVIVGLGNPGAKYENTRHNVGFDTVELLSRRHDIKLTKLKHKALIGDGNIGGRKVILAKPQTFMNLSGESVREIVEWYKIPVKNIIIVYDDIDLPVGKLRLRPKGSAGTHNGMKSVIYQIQSDEFPRVRIGVDKPPEGWDLANYVLGRFSGDERKKIEDTIERAADAVEAIVKSGIDSAMNRYNK</sequence>
<dbReference type="Proteomes" id="UP000019109">
    <property type="component" value="Unassembled WGS sequence"/>
</dbReference>
<dbReference type="PROSITE" id="PS01196">
    <property type="entry name" value="PEPT_TRNA_HYDROL_2"/>
    <property type="match status" value="1"/>
</dbReference>
<protein>
    <recommendedName>
        <fullName evidence="7 8">Peptidyl-tRNA hydrolase</fullName>
        <shortName evidence="8">Pth</shortName>
        <ecNumber evidence="1 8">3.1.1.29</ecNumber>
    </recommendedName>
</protein>
<dbReference type="STRING" id="1294263.JCM21531_590"/>
<keyword evidence="2 8" id="KW-0820">tRNA-binding</keyword>
<dbReference type="NCBIfam" id="TIGR00447">
    <property type="entry name" value="pth"/>
    <property type="match status" value="1"/>
</dbReference>
<evidence type="ECO:0000256" key="4">
    <source>
        <dbReference type="ARBA" id="ARBA00022884"/>
    </source>
</evidence>
<proteinExistence type="inferred from homology"/>
<evidence type="ECO:0000313" key="12">
    <source>
        <dbReference type="Proteomes" id="UP000019109"/>
    </source>
</evidence>
<comment type="subcellular location">
    <subcellularLocation>
        <location evidence="8">Cytoplasm</location>
    </subcellularLocation>
</comment>
<evidence type="ECO:0000256" key="6">
    <source>
        <dbReference type="ARBA" id="ARBA00048707"/>
    </source>
</evidence>
<dbReference type="InterPro" id="IPR036416">
    <property type="entry name" value="Pept_tRNA_hydro_sf"/>
</dbReference>
<keyword evidence="8" id="KW-0963">Cytoplasm</keyword>
<dbReference type="GO" id="GO:0000049">
    <property type="term" value="F:tRNA binding"/>
    <property type="evidence" value="ECO:0007669"/>
    <property type="project" value="UniProtKB-UniRule"/>
</dbReference>
<feature type="binding site" evidence="8">
    <location>
        <position position="69"/>
    </location>
    <ligand>
        <name>tRNA</name>
        <dbReference type="ChEBI" id="CHEBI:17843"/>
    </ligand>
</feature>
<dbReference type="GO" id="GO:0072344">
    <property type="term" value="P:rescue of stalled ribosome"/>
    <property type="evidence" value="ECO:0007669"/>
    <property type="project" value="UniProtKB-UniRule"/>
</dbReference>
<dbReference type="PANTHER" id="PTHR17224:SF1">
    <property type="entry name" value="PEPTIDYL-TRNA HYDROLASE"/>
    <property type="match status" value="1"/>
</dbReference>
<dbReference type="Pfam" id="PF01195">
    <property type="entry name" value="Pept_tRNA_hydro"/>
    <property type="match status" value="1"/>
</dbReference>
<comment type="subunit">
    <text evidence="8">Monomer.</text>
</comment>